<evidence type="ECO:0000256" key="1">
    <source>
        <dbReference type="SAM" id="Phobius"/>
    </source>
</evidence>
<evidence type="ECO:0000313" key="4">
    <source>
        <dbReference type="EMBL" id="CAK9184357.1"/>
    </source>
</evidence>
<feature type="domain" description="Bifunctional inhibitor/plant lipid transfer protein/seed storage helical" evidence="3">
    <location>
        <begin position="145"/>
        <end position="240"/>
    </location>
</feature>
<dbReference type="Gene3D" id="1.10.110.10">
    <property type="entry name" value="Plant lipid-transfer and hydrophobic proteins"/>
    <property type="match status" value="2"/>
</dbReference>
<protein>
    <recommendedName>
        <fullName evidence="3">Bifunctional inhibitor/plant lipid transfer protein/seed storage helical domain-containing protein</fullName>
    </recommendedName>
</protein>
<proteinExistence type="predicted"/>
<dbReference type="AlphaFoldDB" id="A0ABC8UUC8"/>
<evidence type="ECO:0000313" key="5">
    <source>
        <dbReference type="Proteomes" id="UP001642360"/>
    </source>
</evidence>
<dbReference type="PANTHER" id="PTHR33286">
    <property type="entry name" value="BIFUNCTIONAL INHIBITOR/LIPID-TRANSFER PROTEIN/SEED STORAGE 2S ALBUMIN SUPERFAMILY PROTEIN"/>
    <property type="match status" value="1"/>
</dbReference>
<feature type="transmembrane region" description="Helical" evidence="1">
    <location>
        <begin position="134"/>
        <end position="155"/>
    </location>
</feature>
<accession>A0ABC8UUC8</accession>
<evidence type="ECO:0000259" key="3">
    <source>
        <dbReference type="Pfam" id="PF14368"/>
    </source>
</evidence>
<feature type="signal peptide" evidence="2">
    <location>
        <begin position="1"/>
        <end position="29"/>
    </location>
</feature>
<keyword evidence="2" id="KW-0732">Signal</keyword>
<dbReference type="CDD" id="cd04660">
    <property type="entry name" value="nsLTP_like"/>
    <property type="match status" value="1"/>
</dbReference>
<gene>
    <name evidence="4" type="ORF">ILEXP_LOCUS54675</name>
</gene>
<dbReference type="SUPFAM" id="SSF47699">
    <property type="entry name" value="Bifunctional inhibitor/lipid-transfer protein/seed storage 2S albumin"/>
    <property type="match status" value="2"/>
</dbReference>
<dbReference type="InterPro" id="IPR044741">
    <property type="entry name" value="NsLTP-like"/>
</dbReference>
<feature type="chain" id="PRO_5044765184" description="Bifunctional inhibitor/plant lipid transfer protein/seed storage helical domain-containing protein" evidence="2">
    <location>
        <begin position="30"/>
        <end position="249"/>
    </location>
</feature>
<organism evidence="4 5">
    <name type="scientific">Ilex paraguariensis</name>
    <name type="common">yerba mate</name>
    <dbReference type="NCBI Taxonomy" id="185542"/>
    <lineage>
        <taxon>Eukaryota</taxon>
        <taxon>Viridiplantae</taxon>
        <taxon>Streptophyta</taxon>
        <taxon>Embryophyta</taxon>
        <taxon>Tracheophyta</taxon>
        <taxon>Spermatophyta</taxon>
        <taxon>Magnoliopsida</taxon>
        <taxon>eudicotyledons</taxon>
        <taxon>Gunneridae</taxon>
        <taxon>Pentapetalae</taxon>
        <taxon>asterids</taxon>
        <taxon>campanulids</taxon>
        <taxon>Aquifoliales</taxon>
        <taxon>Aquifoliaceae</taxon>
        <taxon>Ilex</taxon>
    </lineage>
</organism>
<feature type="domain" description="Bifunctional inhibitor/plant lipid transfer protein/seed storage helical" evidence="3">
    <location>
        <begin position="11"/>
        <end position="91"/>
    </location>
</feature>
<dbReference type="Pfam" id="PF14368">
    <property type="entry name" value="LTP_2"/>
    <property type="match status" value="2"/>
</dbReference>
<name>A0ABC8UUC8_9AQUA</name>
<keyword evidence="5" id="KW-1185">Reference proteome</keyword>
<evidence type="ECO:0000256" key="2">
    <source>
        <dbReference type="SAM" id="SignalP"/>
    </source>
</evidence>
<dbReference type="EMBL" id="CAUOFW020008946">
    <property type="protein sequence ID" value="CAK9184357.1"/>
    <property type="molecule type" value="Genomic_DNA"/>
</dbReference>
<keyword evidence="1" id="KW-0472">Membrane</keyword>
<comment type="caution">
    <text evidence="4">The sequence shown here is derived from an EMBL/GenBank/DDBJ whole genome shotgun (WGS) entry which is preliminary data.</text>
</comment>
<dbReference type="InterPro" id="IPR016140">
    <property type="entry name" value="Bifunc_inhib/LTP/seed_store"/>
</dbReference>
<keyword evidence="1" id="KW-0812">Transmembrane</keyword>
<dbReference type="PANTHER" id="PTHR33286:SF1">
    <property type="entry name" value="OS01G0800600 PROTEIN"/>
    <property type="match status" value="1"/>
</dbReference>
<keyword evidence="1" id="KW-1133">Transmembrane helix</keyword>
<sequence length="249" mass="26788">MSILSFRVSALAMLMVAGILISGDKGVSAQDCSDDIQGLILNCQRYVIKLGPKIPPPAACCDVVKSANLACVCSHVTPAIEKFVSIEKVLQFHQWHEMGIAGEMPAARWTYAPPKSKKNPTNIERGRKKIEKRIMAILSFRVSALAMLMVAGILISEDMGVSALDCSVDIQRLISNCKRYVIKLVPKIPPSAACCGVVKSANFTCVCSHVTPAITKFVSIEKVLYVAKTCGLTLTSGMKCGSFTVPPVV</sequence>
<dbReference type="InterPro" id="IPR036312">
    <property type="entry name" value="Bifun_inhib/LTP/seed_sf"/>
</dbReference>
<reference evidence="4 5" key="1">
    <citation type="submission" date="2024-02" db="EMBL/GenBank/DDBJ databases">
        <authorList>
            <person name="Vignale AGUSTIN F."/>
            <person name="Sosa J E."/>
            <person name="Modenutti C."/>
        </authorList>
    </citation>
    <scope>NUCLEOTIDE SEQUENCE [LARGE SCALE GENOMIC DNA]</scope>
</reference>
<dbReference type="Proteomes" id="UP001642360">
    <property type="component" value="Unassembled WGS sequence"/>
</dbReference>